<feature type="compositionally biased region" description="Polar residues" evidence="5">
    <location>
        <begin position="87"/>
        <end position="97"/>
    </location>
</feature>
<feature type="domain" description="Exonuclease" evidence="6">
    <location>
        <begin position="444"/>
        <end position="628"/>
    </location>
</feature>
<comment type="similarity">
    <text evidence="1">Belongs to the REXO1/REXO3 family.</text>
</comment>
<dbReference type="SMART" id="SM00479">
    <property type="entry name" value="EXOIII"/>
    <property type="match status" value="1"/>
</dbReference>
<sequence length="645" mass="71343">MVFTPTNLFKGIACPYGGECSLTNCIFSHDLRPQNIQTQQTSFAKPQDARASEPPSKRRKVTYDSASSKPPSKADDIRSQLAAARTGTASETDTGETVSAKPKTLTRPVSPPQMGLALSRYLIDKYPDKAGTTTPPSQDRSKAVAVPTPKVTKEPIAIQESKAASEKLNPRLISNDPVGHSKRALYLKHLHAEMLRLNHLVRDSDTLEHKRLLHLTDAELIKMALDEEEKVAREQSQLYPNIIKNRIAHYRKMKVEDWAQHIQTSFKKPAIQVTLKQKPADALQPQTGLTPREEQLLLPGLVADQSRLTSYGYIPTPPTEAEATKAAEAVEASRNYEVCDRCSARFQVFPNRNEEGLLTSNGRCKHHPNRRVFPDKTRADFAMGNAKEAYYPCCNATVGSPGCTVTEHHVFKSSSPARLAAVLPFITTPENEKPKKDRSGKDVVAVTFDCEMGYTVYGLELIRLTAVAWPSGEELVDVLVRPLGTVIDFNSRFSGVWPEHFTKAVPYDEWMTAATPTDATTPRALPIVNNPQAARSLLCSFLTPTTPLIGHAIDNDLNAVRLCHPTIIDTVLLFPHPRGLPMRFGLKMLSARHLNRSIQTGGDRGHDSLEDAMATGDLVRVKIGEKWKALRAQGWRIADGELLPP</sequence>
<evidence type="ECO:0000256" key="3">
    <source>
        <dbReference type="ARBA" id="ARBA00022801"/>
    </source>
</evidence>
<protein>
    <recommendedName>
        <fullName evidence="6">Exonuclease domain-containing protein</fullName>
    </recommendedName>
</protein>
<dbReference type="EMBL" id="MU001634">
    <property type="protein sequence ID" value="KAF2484080.1"/>
    <property type="molecule type" value="Genomic_DNA"/>
</dbReference>
<dbReference type="PANTHER" id="PTHR12801">
    <property type="entry name" value="RNA EXONUCLEASE REXO1 / RECO3 FAMILY MEMBER-RELATED"/>
    <property type="match status" value="1"/>
</dbReference>
<keyword evidence="4" id="KW-0269">Exonuclease</keyword>
<dbReference type="SUPFAM" id="SSF53098">
    <property type="entry name" value="Ribonuclease H-like"/>
    <property type="match status" value="1"/>
</dbReference>
<feature type="non-terminal residue" evidence="7">
    <location>
        <position position="645"/>
    </location>
</feature>
<dbReference type="Proteomes" id="UP000799767">
    <property type="component" value="Unassembled WGS sequence"/>
</dbReference>
<gene>
    <name evidence="7" type="ORF">BDY17DRAFT_238357</name>
</gene>
<organism evidence="7 8">
    <name type="scientific">Neohortaea acidophila</name>
    <dbReference type="NCBI Taxonomy" id="245834"/>
    <lineage>
        <taxon>Eukaryota</taxon>
        <taxon>Fungi</taxon>
        <taxon>Dikarya</taxon>
        <taxon>Ascomycota</taxon>
        <taxon>Pezizomycotina</taxon>
        <taxon>Dothideomycetes</taxon>
        <taxon>Dothideomycetidae</taxon>
        <taxon>Mycosphaerellales</taxon>
        <taxon>Teratosphaeriaceae</taxon>
        <taxon>Neohortaea</taxon>
    </lineage>
</organism>
<dbReference type="GeneID" id="54471334"/>
<name>A0A6A6PVC9_9PEZI</name>
<feature type="region of interest" description="Disordered" evidence="5">
    <location>
        <begin position="127"/>
        <end position="149"/>
    </location>
</feature>
<reference evidence="7" key="1">
    <citation type="journal article" date="2020" name="Stud. Mycol.">
        <title>101 Dothideomycetes genomes: a test case for predicting lifestyles and emergence of pathogens.</title>
        <authorList>
            <person name="Haridas S."/>
            <person name="Albert R."/>
            <person name="Binder M."/>
            <person name="Bloem J."/>
            <person name="Labutti K."/>
            <person name="Salamov A."/>
            <person name="Andreopoulos B."/>
            <person name="Baker S."/>
            <person name="Barry K."/>
            <person name="Bills G."/>
            <person name="Bluhm B."/>
            <person name="Cannon C."/>
            <person name="Castanera R."/>
            <person name="Culley D."/>
            <person name="Daum C."/>
            <person name="Ezra D."/>
            <person name="Gonzalez J."/>
            <person name="Henrissat B."/>
            <person name="Kuo A."/>
            <person name="Liang C."/>
            <person name="Lipzen A."/>
            <person name="Lutzoni F."/>
            <person name="Magnuson J."/>
            <person name="Mondo S."/>
            <person name="Nolan M."/>
            <person name="Ohm R."/>
            <person name="Pangilinan J."/>
            <person name="Park H.-J."/>
            <person name="Ramirez L."/>
            <person name="Alfaro M."/>
            <person name="Sun H."/>
            <person name="Tritt A."/>
            <person name="Yoshinaga Y."/>
            <person name="Zwiers L.-H."/>
            <person name="Turgeon B."/>
            <person name="Goodwin S."/>
            <person name="Spatafora J."/>
            <person name="Crous P."/>
            <person name="Grigoriev I."/>
        </authorList>
    </citation>
    <scope>NUCLEOTIDE SEQUENCE</scope>
    <source>
        <strain evidence="7">CBS 113389</strain>
    </source>
</reference>
<accession>A0A6A6PVC9</accession>
<dbReference type="AlphaFoldDB" id="A0A6A6PVC9"/>
<dbReference type="Gene3D" id="3.30.420.10">
    <property type="entry name" value="Ribonuclease H-like superfamily/Ribonuclease H"/>
    <property type="match status" value="1"/>
</dbReference>
<evidence type="ECO:0000256" key="2">
    <source>
        <dbReference type="ARBA" id="ARBA00022722"/>
    </source>
</evidence>
<dbReference type="InterPro" id="IPR013520">
    <property type="entry name" value="Ribonucl_H"/>
</dbReference>
<evidence type="ECO:0000313" key="8">
    <source>
        <dbReference type="Proteomes" id="UP000799767"/>
    </source>
</evidence>
<dbReference type="OrthoDB" id="3996471at2759"/>
<dbReference type="RefSeq" id="XP_033590650.1">
    <property type="nucleotide sequence ID" value="XM_033730332.1"/>
</dbReference>
<feature type="region of interest" description="Disordered" evidence="5">
    <location>
        <begin position="38"/>
        <end position="113"/>
    </location>
</feature>
<dbReference type="CDD" id="cd06145">
    <property type="entry name" value="REX1_like"/>
    <property type="match status" value="1"/>
</dbReference>
<dbReference type="GO" id="GO:0003676">
    <property type="term" value="F:nucleic acid binding"/>
    <property type="evidence" value="ECO:0007669"/>
    <property type="project" value="InterPro"/>
</dbReference>
<dbReference type="InterPro" id="IPR012337">
    <property type="entry name" value="RNaseH-like_sf"/>
</dbReference>
<dbReference type="InterPro" id="IPR036397">
    <property type="entry name" value="RNaseH_sf"/>
</dbReference>
<keyword evidence="2" id="KW-0540">Nuclease</keyword>
<evidence type="ECO:0000259" key="6">
    <source>
        <dbReference type="SMART" id="SM00479"/>
    </source>
</evidence>
<evidence type="ECO:0000256" key="4">
    <source>
        <dbReference type="ARBA" id="ARBA00022839"/>
    </source>
</evidence>
<evidence type="ECO:0000313" key="7">
    <source>
        <dbReference type="EMBL" id="KAF2484080.1"/>
    </source>
</evidence>
<evidence type="ECO:0000256" key="1">
    <source>
        <dbReference type="ARBA" id="ARBA00006357"/>
    </source>
</evidence>
<dbReference type="GO" id="GO:0004527">
    <property type="term" value="F:exonuclease activity"/>
    <property type="evidence" value="ECO:0007669"/>
    <property type="project" value="UniProtKB-KW"/>
</dbReference>
<dbReference type="InterPro" id="IPR034922">
    <property type="entry name" value="REX1-like_exo"/>
</dbReference>
<dbReference type="GO" id="GO:0005634">
    <property type="term" value="C:nucleus"/>
    <property type="evidence" value="ECO:0007669"/>
    <property type="project" value="TreeGrafter"/>
</dbReference>
<proteinExistence type="inferred from homology"/>
<keyword evidence="8" id="KW-1185">Reference proteome</keyword>
<keyword evidence="3" id="KW-0378">Hydrolase</keyword>
<dbReference type="InterPro" id="IPR047021">
    <property type="entry name" value="REXO1/3/4-like"/>
</dbReference>
<evidence type="ECO:0000256" key="5">
    <source>
        <dbReference type="SAM" id="MobiDB-lite"/>
    </source>
</evidence>
<dbReference type="PANTHER" id="PTHR12801:SF112">
    <property type="entry name" value="RNA EXONUCLEASE 3"/>
    <property type="match status" value="1"/>
</dbReference>